<organism evidence="1 2">
    <name type="scientific">Dentiscutata heterogama</name>
    <dbReference type="NCBI Taxonomy" id="1316150"/>
    <lineage>
        <taxon>Eukaryota</taxon>
        <taxon>Fungi</taxon>
        <taxon>Fungi incertae sedis</taxon>
        <taxon>Mucoromycota</taxon>
        <taxon>Glomeromycotina</taxon>
        <taxon>Glomeromycetes</taxon>
        <taxon>Diversisporales</taxon>
        <taxon>Gigasporaceae</taxon>
        <taxon>Dentiscutata</taxon>
    </lineage>
</organism>
<comment type="caution">
    <text evidence="1">The sequence shown here is derived from an EMBL/GenBank/DDBJ whole genome shotgun (WGS) entry which is preliminary data.</text>
</comment>
<name>A0ACA9K8R3_9GLOM</name>
<gene>
    <name evidence="1" type="ORF">DHETER_LOCUS1216</name>
</gene>
<evidence type="ECO:0000313" key="1">
    <source>
        <dbReference type="EMBL" id="CAG8459558.1"/>
    </source>
</evidence>
<evidence type="ECO:0000313" key="2">
    <source>
        <dbReference type="Proteomes" id="UP000789702"/>
    </source>
</evidence>
<keyword evidence="2" id="KW-1185">Reference proteome</keyword>
<accession>A0ACA9K8R3</accession>
<proteinExistence type="predicted"/>
<dbReference type="EMBL" id="CAJVPU010000705">
    <property type="protein sequence ID" value="CAG8459558.1"/>
    <property type="molecule type" value="Genomic_DNA"/>
</dbReference>
<protein>
    <submittedName>
        <fullName evidence="1">1898_t:CDS:1</fullName>
    </submittedName>
</protein>
<reference evidence="1" key="1">
    <citation type="submission" date="2021-06" db="EMBL/GenBank/DDBJ databases">
        <authorList>
            <person name="Kallberg Y."/>
            <person name="Tangrot J."/>
            <person name="Rosling A."/>
        </authorList>
    </citation>
    <scope>NUCLEOTIDE SEQUENCE</scope>
    <source>
        <strain evidence="1">IL203A</strain>
    </source>
</reference>
<dbReference type="Proteomes" id="UP000789702">
    <property type="component" value="Unassembled WGS sequence"/>
</dbReference>
<sequence length="41" mass="5090">MRGGDANRWLFGEQLREKEKQLKVFKKQKRKPIELLDIWYL</sequence>